<keyword evidence="2" id="KW-0812">Transmembrane</keyword>
<name>A0A1I6ML45_9BACT</name>
<keyword evidence="2" id="KW-1133">Transmembrane helix</keyword>
<feature type="transmembrane region" description="Helical" evidence="2">
    <location>
        <begin position="199"/>
        <end position="220"/>
    </location>
</feature>
<dbReference type="Proteomes" id="UP000199024">
    <property type="component" value="Unassembled WGS sequence"/>
</dbReference>
<evidence type="ECO:0008006" key="5">
    <source>
        <dbReference type="Google" id="ProtNLM"/>
    </source>
</evidence>
<evidence type="ECO:0000313" key="3">
    <source>
        <dbReference type="EMBL" id="SFS16328.1"/>
    </source>
</evidence>
<evidence type="ECO:0000256" key="2">
    <source>
        <dbReference type="SAM" id="Phobius"/>
    </source>
</evidence>
<keyword evidence="2" id="KW-0472">Membrane</keyword>
<evidence type="ECO:0000256" key="1">
    <source>
        <dbReference type="SAM" id="MobiDB-lite"/>
    </source>
</evidence>
<feature type="transmembrane region" description="Helical" evidence="2">
    <location>
        <begin position="79"/>
        <end position="100"/>
    </location>
</feature>
<dbReference type="EMBL" id="FOZL01000001">
    <property type="protein sequence ID" value="SFS16328.1"/>
    <property type="molecule type" value="Genomic_DNA"/>
</dbReference>
<feature type="transmembrane region" description="Helical" evidence="2">
    <location>
        <begin position="154"/>
        <end position="187"/>
    </location>
</feature>
<feature type="region of interest" description="Disordered" evidence="1">
    <location>
        <begin position="407"/>
        <end position="427"/>
    </location>
</feature>
<evidence type="ECO:0000313" key="4">
    <source>
        <dbReference type="Proteomes" id="UP000199024"/>
    </source>
</evidence>
<dbReference type="OrthoDB" id="1226262at2"/>
<feature type="transmembrane region" description="Helical" evidence="2">
    <location>
        <begin position="363"/>
        <end position="384"/>
    </location>
</feature>
<proteinExistence type="predicted"/>
<feature type="transmembrane region" description="Helical" evidence="2">
    <location>
        <begin position="275"/>
        <end position="298"/>
    </location>
</feature>
<dbReference type="STRING" id="474950.SAMN05421771_2896"/>
<sequence>MTATAANAPWTGKLRTMFSDDRSFWRLAAAVLGLVALLKGIRIPNLWSATQAMVNYDHGTVKRGLFGATFGHWFHLERYVRFTMFSSVLLLMFIGLLVWLVEGSGIFSRVELGVPVVVFASSYAVTYLASLIGYLDIPLGILAVGTLLVRNTKLRFLLAVPVCIVALMIHELFFIVFLPVILFSFVLDAALMEDSRGRLRIWAMCAVLFCISGAVTVRFAQDKLITMAEAKALYAEDAARADFPVKPDFFWVLTRSSGKNLRVMKIVYANRAWDFYLMMNVVRLFAVGTLLMLPILAIIRTFPDRPTRTVLKFAAFVAAFSPLLMHVIGWDNARWNALVCLTMFLVLLTLTRSLPVPSIALSAGYRNAAILFIAISMATGGGLLDDQEIKTFPFASPAREMLNMMRHGRWDPPAPDPHPIDTSSALN</sequence>
<feature type="transmembrane region" description="Helical" evidence="2">
    <location>
        <begin position="310"/>
        <end position="329"/>
    </location>
</feature>
<reference evidence="3 4" key="1">
    <citation type="submission" date="2016-10" db="EMBL/GenBank/DDBJ databases">
        <authorList>
            <person name="de Groot N.N."/>
        </authorList>
    </citation>
    <scope>NUCLEOTIDE SEQUENCE [LARGE SCALE GENOMIC DNA]</scope>
    <source>
        <strain evidence="3 4">DSM 21001</strain>
    </source>
</reference>
<keyword evidence="4" id="KW-1185">Reference proteome</keyword>
<feature type="transmembrane region" description="Helical" evidence="2">
    <location>
        <begin position="335"/>
        <end position="351"/>
    </location>
</feature>
<protein>
    <recommendedName>
        <fullName evidence="5">Glucosyl transferase GtrII</fullName>
    </recommendedName>
</protein>
<gene>
    <name evidence="3" type="ORF">SAMN05421771_2896</name>
</gene>
<organism evidence="3 4">
    <name type="scientific">Granulicella pectinivorans</name>
    <dbReference type="NCBI Taxonomy" id="474950"/>
    <lineage>
        <taxon>Bacteria</taxon>
        <taxon>Pseudomonadati</taxon>
        <taxon>Acidobacteriota</taxon>
        <taxon>Terriglobia</taxon>
        <taxon>Terriglobales</taxon>
        <taxon>Acidobacteriaceae</taxon>
        <taxon>Granulicella</taxon>
    </lineage>
</organism>
<dbReference type="RefSeq" id="WP_089839902.1">
    <property type="nucleotide sequence ID" value="NZ_FOZL01000001.1"/>
</dbReference>
<accession>A0A1I6ML45</accession>
<dbReference type="AlphaFoldDB" id="A0A1I6ML45"/>
<feature type="transmembrane region" description="Helical" evidence="2">
    <location>
        <begin position="23"/>
        <end position="41"/>
    </location>
</feature>